<evidence type="ECO:0000313" key="3">
    <source>
        <dbReference type="EMBL" id="KYG05430.1"/>
    </source>
</evidence>
<dbReference type="PANTHER" id="PTHR42850:SF2">
    <property type="entry name" value="BLL5683 PROTEIN"/>
    <property type="match status" value="1"/>
</dbReference>
<dbReference type="PANTHER" id="PTHR42850">
    <property type="entry name" value="METALLOPHOSPHOESTERASE"/>
    <property type="match status" value="1"/>
</dbReference>
<dbReference type="AlphaFoldDB" id="A0A150TL81"/>
<evidence type="ECO:0000259" key="2">
    <source>
        <dbReference type="Pfam" id="PF12850"/>
    </source>
</evidence>
<dbReference type="Gene3D" id="3.60.21.10">
    <property type="match status" value="1"/>
</dbReference>
<dbReference type="InterPro" id="IPR050126">
    <property type="entry name" value="Ap4A_hydrolase"/>
</dbReference>
<name>A0A150TL81_SORCE</name>
<organism evidence="3 4">
    <name type="scientific">Sorangium cellulosum</name>
    <name type="common">Polyangium cellulosum</name>
    <dbReference type="NCBI Taxonomy" id="56"/>
    <lineage>
        <taxon>Bacteria</taxon>
        <taxon>Pseudomonadati</taxon>
        <taxon>Myxococcota</taxon>
        <taxon>Polyangia</taxon>
        <taxon>Polyangiales</taxon>
        <taxon>Polyangiaceae</taxon>
        <taxon>Sorangium</taxon>
    </lineage>
</organism>
<sequence>MLYGIIADVHGNLEALSAVQVFLAERGVEHLLCLGDIVGYNADSDACVRLLGRPPVLAIAGNHDLVAIGRIDVERCGAKAAFALRRTRAALSVDSKRALALLPRRRLIEGEIVLIHGGVGDTCEYMTSPAHIEENARILAESEPSGRICFFGHTHVQALYEVEAGVATLRSACERVSLDRGRGRRFFINPGSVDAARRRDKLAEFAIFDSSRQDVWFHRVRYDHERAERRAVEEGYRMTWLDKHFGAARGAIAQLRPRWR</sequence>
<accession>A0A150TL81</accession>
<dbReference type="EMBL" id="JEME01002041">
    <property type="protein sequence ID" value="KYG05430.1"/>
    <property type="molecule type" value="Genomic_DNA"/>
</dbReference>
<dbReference type="SUPFAM" id="SSF56300">
    <property type="entry name" value="Metallo-dependent phosphatases"/>
    <property type="match status" value="1"/>
</dbReference>
<comment type="caution">
    <text evidence="3">The sequence shown here is derived from an EMBL/GenBank/DDBJ whole genome shotgun (WGS) entry which is preliminary data.</text>
</comment>
<dbReference type="Pfam" id="PF12850">
    <property type="entry name" value="Metallophos_2"/>
    <property type="match status" value="1"/>
</dbReference>
<protein>
    <recommendedName>
        <fullName evidence="2">Calcineurin-like phosphoesterase domain-containing protein</fullName>
    </recommendedName>
</protein>
<gene>
    <name evidence="3" type="ORF">BE21_00185</name>
</gene>
<dbReference type="GO" id="GO:0016791">
    <property type="term" value="F:phosphatase activity"/>
    <property type="evidence" value="ECO:0007669"/>
    <property type="project" value="TreeGrafter"/>
</dbReference>
<dbReference type="InterPro" id="IPR011152">
    <property type="entry name" value="Pesterase_MJ0912"/>
</dbReference>
<proteinExistence type="inferred from homology"/>
<dbReference type="InterPro" id="IPR024654">
    <property type="entry name" value="Calcineurin-like_PHP_lpxH"/>
</dbReference>
<dbReference type="InterPro" id="IPR029052">
    <property type="entry name" value="Metallo-depent_PP-like"/>
</dbReference>
<dbReference type="GO" id="GO:0005737">
    <property type="term" value="C:cytoplasm"/>
    <property type="evidence" value="ECO:0007669"/>
    <property type="project" value="TreeGrafter"/>
</dbReference>
<dbReference type="Proteomes" id="UP000075502">
    <property type="component" value="Unassembled WGS sequence"/>
</dbReference>
<comment type="similarity">
    <text evidence="1">Belongs to the metallophosphoesterase superfamily. YfcE family.</text>
</comment>
<reference evidence="3 4" key="1">
    <citation type="submission" date="2014-02" db="EMBL/GenBank/DDBJ databases">
        <title>The small core and large imbalanced accessory genome model reveals a collaborative survival strategy of Sorangium cellulosum strains in nature.</title>
        <authorList>
            <person name="Han K."/>
            <person name="Peng R."/>
            <person name="Blom J."/>
            <person name="Li Y.-Z."/>
        </authorList>
    </citation>
    <scope>NUCLEOTIDE SEQUENCE [LARGE SCALE GENOMIC DNA]</scope>
    <source>
        <strain evidence="3 4">So0007-03</strain>
    </source>
</reference>
<evidence type="ECO:0000256" key="1">
    <source>
        <dbReference type="ARBA" id="ARBA00008950"/>
    </source>
</evidence>
<dbReference type="PIRSF" id="PIRSF000883">
    <property type="entry name" value="Pesterase_MJ0912"/>
    <property type="match status" value="1"/>
</dbReference>
<feature type="domain" description="Calcineurin-like phosphoesterase" evidence="2">
    <location>
        <begin position="1"/>
        <end position="210"/>
    </location>
</feature>
<evidence type="ECO:0000313" key="4">
    <source>
        <dbReference type="Proteomes" id="UP000075502"/>
    </source>
</evidence>